<organism evidence="1 2">
    <name type="scientific">Rhododendron molle</name>
    <name type="common">Chinese azalea</name>
    <name type="synonym">Azalea mollis</name>
    <dbReference type="NCBI Taxonomy" id="49168"/>
    <lineage>
        <taxon>Eukaryota</taxon>
        <taxon>Viridiplantae</taxon>
        <taxon>Streptophyta</taxon>
        <taxon>Embryophyta</taxon>
        <taxon>Tracheophyta</taxon>
        <taxon>Spermatophyta</taxon>
        <taxon>Magnoliopsida</taxon>
        <taxon>eudicotyledons</taxon>
        <taxon>Gunneridae</taxon>
        <taxon>Pentapetalae</taxon>
        <taxon>asterids</taxon>
        <taxon>Ericales</taxon>
        <taxon>Ericaceae</taxon>
        <taxon>Ericoideae</taxon>
        <taxon>Rhodoreae</taxon>
        <taxon>Rhododendron</taxon>
    </lineage>
</organism>
<comment type="caution">
    <text evidence="1">The sequence shown here is derived from an EMBL/GenBank/DDBJ whole genome shotgun (WGS) entry which is preliminary data.</text>
</comment>
<evidence type="ECO:0000313" key="2">
    <source>
        <dbReference type="Proteomes" id="UP001062846"/>
    </source>
</evidence>
<dbReference type="Proteomes" id="UP001062846">
    <property type="component" value="Chromosome 6"/>
</dbReference>
<evidence type="ECO:0000313" key="1">
    <source>
        <dbReference type="EMBL" id="KAI8549808.1"/>
    </source>
</evidence>
<proteinExistence type="predicted"/>
<name>A0ACC0NB50_RHOML</name>
<reference evidence="1" key="1">
    <citation type="submission" date="2022-02" db="EMBL/GenBank/DDBJ databases">
        <title>Plant Genome Project.</title>
        <authorList>
            <person name="Zhang R.-G."/>
        </authorList>
    </citation>
    <scope>NUCLEOTIDE SEQUENCE</scope>
    <source>
        <strain evidence="1">AT1</strain>
    </source>
</reference>
<protein>
    <submittedName>
        <fullName evidence="1">Uncharacterized protein</fullName>
    </submittedName>
</protein>
<keyword evidence="2" id="KW-1185">Reference proteome</keyword>
<accession>A0ACC0NB50</accession>
<sequence length="228" mass="24917">MIPSGVTTTNTSSLHIVVAGKFRLFSRREGASLFSLGLKRVCSSLSPLNDPDKWDDLQEQASNTITPLSFSLHEIERATGNFDPSMKIGQGGYGSVYRGGNHMNLWLLFVYSGPYSDIVHGDLKPDNILLDANYVCKLSDFGICPVVNRNEESSNTTRCYLTVQKSTFGYIDPDFAETGELTPKSDVYSFGVILLRLLTGNKPAVGLPAEMQSALDGGRLKDILDPTV</sequence>
<gene>
    <name evidence="1" type="ORF">RHMOL_Rhmol06G0054100</name>
</gene>
<dbReference type="EMBL" id="CM046393">
    <property type="protein sequence ID" value="KAI8549808.1"/>
    <property type="molecule type" value="Genomic_DNA"/>
</dbReference>